<dbReference type="EMBL" id="ONZF01000003">
    <property type="protein sequence ID" value="SPJ23683.1"/>
    <property type="molecule type" value="Genomic_DNA"/>
</dbReference>
<accession>A0A2R8BU76</accession>
<protein>
    <submittedName>
        <fullName evidence="1">Uncharacterized protein</fullName>
    </submittedName>
</protein>
<name>A0A2R8BU76_9RHOB</name>
<gene>
    <name evidence="1" type="ORF">PAA8504_01497</name>
</gene>
<reference evidence="1 2" key="1">
    <citation type="submission" date="2018-03" db="EMBL/GenBank/DDBJ databases">
        <authorList>
            <person name="Keele B.F."/>
        </authorList>
    </citation>
    <scope>NUCLEOTIDE SEQUENCE [LARGE SCALE GENOMIC DNA]</scope>
    <source>
        <strain evidence="1 2">CECT 8504</strain>
    </source>
</reference>
<dbReference type="AlphaFoldDB" id="A0A2R8BU76"/>
<organism evidence="1 2">
    <name type="scientific">Palleronia abyssalis</name>
    <dbReference type="NCBI Taxonomy" id="1501240"/>
    <lineage>
        <taxon>Bacteria</taxon>
        <taxon>Pseudomonadati</taxon>
        <taxon>Pseudomonadota</taxon>
        <taxon>Alphaproteobacteria</taxon>
        <taxon>Rhodobacterales</taxon>
        <taxon>Roseobacteraceae</taxon>
        <taxon>Palleronia</taxon>
    </lineage>
</organism>
<dbReference type="RefSeq" id="WP_108893557.1">
    <property type="nucleotide sequence ID" value="NZ_ONZF01000003.1"/>
</dbReference>
<sequence length="73" mass="8050">MLTIATAAANLDALFAAKAVARGRVVPRSAACADEHIGQERLTAEVRRQDFHMIRRGGQYVVTWNPGFLEVVR</sequence>
<evidence type="ECO:0000313" key="1">
    <source>
        <dbReference type="EMBL" id="SPJ23683.1"/>
    </source>
</evidence>
<keyword evidence="2" id="KW-1185">Reference proteome</keyword>
<proteinExistence type="predicted"/>
<dbReference type="Proteomes" id="UP000244912">
    <property type="component" value="Unassembled WGS sequence"/>
</dbReference>
<evidence type="ECO:0000313" key="2">
    <source>
        <dbReference type="Proteomes" id="UP000244912"/>
    </source>
</evidence>
<dbReference type="OrthoDB" id="7867818at2"/>